<name>A0ABM8EKY1_9BACT</name>
<feature type="transmembrane region" description="Helical" evidence="6">
    <location>
        <begin position="88"/>
        <end position="109"/>
    </location>
</feature>
<evidence type="ECO:0000256" key="6">
    <source>
        <dbReference type="SAM" id="Phobius"/>
    </source>
</evidence>
<organism evidence="7 8">
    <name type="scientific">Geotalea uraniireducens</name>
    <dbReference type="NCBI Taxonomy" id="351604"/>
    <lineage>
        <taxon>Bacteria</taxon>
        <taxon>Pseudomonadati</taxon>
        <taxon>Thermodesulfobacteriota</taxon>
        <taxon>Desulfuromonadia</taxon>
        <taxon>Geobacterales</taxon>
        <taxon>Geobacteraceae</taxon>
        <taxon>Geotalea</taxon>
    </lineage>
</organism>
<dbReference type="InterPro" id="IPR050833">
    <property type="entry name" value="Poly_Biosynth_Transport"/>
</dbReference>
<feature type="transmembrane region" description="Helical" evidence="6">
    <location>
        <begin position="398"/>
        <end position="419"/>
    </location>
</feature>
<keyword evidence="8" id="KW-1185">Reference proteome</keyword>
<feature type="transmembrane region" description="Helical" evidence="6">
    <location>
        <begin position="343"/>
        <end position="361"/>
    </location>
</feature>
<reference evidence="7 8" key="1">
    <citation type="submission" date="2022-12" db="EMBL/GenBank/DDBJ databases">
        <title>Polyphasic characterization of Geotalea uranireducens NIT-SL11 newly isolated from a complex of sewage sludge and microbially reduced graphene oxide.</title>
        <authorList>
            <person name="Xie L."/>
            <person name="Yoshida N."/>
            <person name="Meng L."/>
        </authorList>
    </citation>
    <scope>NUCLEOTIDE SEQUENCE [LARGE SCALE GENOMIC DNA]</scope>
    <source>
        <strain evidence="7 8">NIT-SL11</strain>
    </source>
</reference>
<feature type="transmembrane region" description="Helical" evidence="6">
    <location>
        <begin position="121"/>
        <end position="143"/>
    </location>
</feature>
<dbReference type="EMBL" id="AP027151">
    <property type="protein sequence ID" value="BDV43060.1"/>
    <property type="molecule type" value="Genomic_DNA"/>
</dbReference>
<feature type="transmembrane region" description="Helical" evidence="6">
    <location>
        <begin position="457"/>
        <end position="479"/>
    </location>
</feature>
<evidence type="ECO:0000313" key="7">
    <source>
        <dbReference type="EMBL" id="BDV43060.1"/>
    </source>
</evidence>
<evidence type="ECO:0000256" key="2">
    <source>
        <dbReference type="ARBA" id="ARBA00022475"/>
    </source>
</evidence>
<keyword evidence="3 6" id="KW-0812">Transmembrane</keyword>
<keyword evidence="2" id="KW-1003">Cell membrane</keyword>
<evidence type="ECO:0000256" key="4">
    <source>
        <dbReference type="ARBA" id="ARBA00022989"/>
    </source>
</evidence>
<comment type="subcellular location">
    <subcellularLocation>
        <location evidence="1">Cell membrane</location>
        <topology evidence="1">Multi-pass membrane protein</topology>
    </subcellularLocation>
</comment>
<keyword evidence="5 6" id="KW-0472">Membrane</keyword>
<proteinExistence type="predicted"/>
<dbReference type="Pfam" id="PF01943">
    <property type="entry name" value="Polysacc_synt"/>
    <property type="match status" value="1"/>
</dbReference>
<evidence type="ECO:0000256" key="1">
    <source>
        <dbReference type="ARBA" id="ARBA00004651"/>
    </source>
</evidence>
<feature type="transmembrane region" description="Helical" evidence="6">
    <location>
        <begin position="300"/>
        <end position="323"/>
    </location>
</feature>
<evidence type="ECO:0000256" key="5">
    <source>
        <dbReference type="ARBA" id="ARBA00023136"/>
    </source>
</evidence>
<dbReference type="PANTHER" id="PTHR30250:SF26">
    <property type="entry name" value="PSMA PROTEIN"/>
    <property type="match status" value="1"/>
</dbReference>
<dbReference type="InterPro" id="IPR002797">
    <property type="entry name" value="Polysacc_synth"/>
</dbReference>
<accession>A0ABM8EKY1</accession>
<feature type="transmembrane region" description="Helical" evidence="6">
    <location>
        <begin position="42"/>
        <end position="68"/>
    </location>
</feature>
<dbReference type="PANTHER" id="PTHR30250">
    <property type="entry name" value="PST FAMILY PREDICTED COLANIC ACID TRANSPORTER"/>
    <property type="match status" value="1"/>
</dbReference>
<protein>
    <submittedName>
        <fullName evidence="7">Teichoic acid transporter</fullName>
    </submittedName>
</protein>
<feature type="transmembrane region" description="Helical" evidence="6">
    <location>
        <begin position="431"/>
        <end position="451"/>
    </location>
</feature>
<feature type="transmembrane region" description="Helical" evidence="6">
    <location>
        <begin position="224"/>
        <end position="243"/>
    </location>
</feature>
<feature type="transmembrane region" description="Helical" evidence="6">
    <location>
        <begin position="12"/>
        <end position="36"/>
    </location>
</feature>
<dbReference type="RefSeq" id="WP_281999176.1">
    <property type="nucleotide sequence ID" value="NZ_AP027151.1"/>
</dbReference>
<keyword evidence="4 6" id="KW-1133">Transmembrane helix</keyword>
<feature type="transmembrane region" description="Helical" evidence="6">
    <location>
        <begin position="373"/>
        <end position="392"/>
    </location>
</feature>
<evidence type="ECO:0000256" key="3">
    <source>
        <dbReference type="ARBA" id="ARBA00022692"/>
    </source>
</evidence>
<feature type="transmembrane region" description="Helical" evidence="6">
    <location>
        <begin position="275"/>
        <end position="293"/>
    </location>
</feature>
<gene>
    <name evidence="7" type="ORF">GURASL_19830</name>
</gene>
<evidence type="ECO:0000313" key="8">
    <source>
        <dbReference type="Proteomes" id="UP001317705"/>
    </source>
</evidence>
<sequence>MTRRRILENIFSNWANLAVTILIAFIVSPVVVHSLGKERYGVWVLIASVTGYFTVLDFGVNTAIVRYISSSTAQQDHRRAREIYSTSLAIFTLIALLLLVFSSIFGLFFQNIFKLFQLDRVYLYAVFLLAAMDLASGLLFSVFLGSLSGLQEFKFINGSSIAVNIVRSVVLVYLLRHGYGLLTLAVVQLATNIVRAGCQYVLLKVRHGYLHFSRQDVSRDTLHLIYSYSIYSFIIAIALKLLFYTDSLVIGSLIGVSEVTFYAIPSTLLEYLEKFVWAMIAVLVPVISANEATGEEHGNIDLYVVGTRYSLLVIMPIVISLYFYGDDFISIWMGPEIGLRSKWVLRLLLIGFGLATSQLIAHGILKGISKHKVLAYILAVEALANLGMSIALAKPYGIEGVAVGTMVPLIFASLAIIFYTCRLLGMRIFTYLLQSYSGAIAGSLAALILVSCIQEKSYSYVGVFLKSALVTIAFMSVALPAGLKKQHWELFSGYIRRLFCFQND</sequence>
<dbReference type="Proteomes" id="UP001317705">
    <property type="component" value="Chromosome"/>
</dbReference>